<reference evidence="14" key="1">
    <citation type="submission" date="2021-06" db="EMBL/GenBank/DDBJ databases">
        <title>44 bacteria genomes isolated from Dapeng, Shenzhen.</title>
        <authorList>
            <person name="Zheng W."/>
            <person name="Yu S."/>
            <person name="Huang Y."/>
        </authorList>
    </citation>
    <scope>NUCLEOTIDE SEQUENCE</scope>
    <source>
        <strain evidence="14">DP5N28-2</strain>
    </source>
</reference>
<dbReference type="PANTHER" id="PTHR33202:SF2">
    <property type="entry name" value="FERRIC UPTAKE REGULATION PROTEIN"/>
    <property type="match status" value="1"/>
</dbReference>
<evidence type="ECO:0000256" key="3">
    <source>
        <dbReference type="ARBA" id="ARBA00011738"/>
    </source>
</evidence>
<dbReference type="GO" id="GO:0003700">
    <property type="term" value="F:DNA-binding transcription factor activity"/>
    <property type="evidence" value="ECO:0007669"/>
    <property type="project" value="InterPro"/>
</dbReference>
<dbReference type="GO" id="GO:0000976">
    <property type="term" value="F:transcription cis-regulatory region binding"/>
    <property type="evidence" value="ECO:0007669"/>
    <property type="project" value="TreeGrafter"/>
</dbReference>
<feature type="binding site" evidence="12">
    <location>
        <position position="110"/>
    </location>
    <ligand>
        <name>Zn(2+)</name>
        <dbReference type="ChEBI" id="CHEBI:29105"/>
    </ligand>
</feature>
<comment type="subcellular location">
    <subcellularLocation>
        <location evidence="1">Cytoplasm</location>
    </subcellularLocation>
</comment>
<evidence type="ECO:0000256" key="11">
    <source>
        <dbReference type="ARBA" id="ARBA00023163"/>
    </source>
</evidence>
<protein>
    <recommendedName>
        <fullName evidence="4">Ferric uptake regulation protein</fullName>
    </recommendedName>
</protein>
<feature type="binding site" evidence="13">
    <location>
        <position position="139"/>
    </location>
    <ligand>
        <name>Fe cation</name>
        <dbReference type="ChEBI" id="CHEBI:24875"/>
    </ligand>
</feature>
<sequence>MVSEEKNREIYEQVKQIFTTHLEKNKLRKTPERYAILKEIYNRDDHFDAEALYIQMKNQNYRVSRATVYNTLELLVSSDLIKRHQFGKNLAQYEKSFGFKQHDHIICVDCGKVMEFCDPRIQEIKNMMGNLMDFKITHHNLNLYGRCKNGCDEKPS</sequence>
<keyword evidence="9" id="KW-0805">Transcription regulation</keyword>
<comment type="similarity">
    <text evidence="2">Belongs to the Fur family.</text>
</comment>
<dbReference type="GO" id="GO:0005829">
    <property type="term" value="C:cytosol"/>
    <property type="evidence" value="ECO:0007669"/>
    <property type="project" value="TreeGrafter"/>
</dbReference>
<dbReference type="Proteomes" id="UP000753961">
    <property type="component" value="Unassembled WGS sequence"/>
</dbReference>
<evidence type="ECO:0000256" key="8">
    <source>
        <dbReference type="ARBA" id="ARBA00022833"/>
    </source>
</evidence>
<dbReference type="InterPro" id="IPR036390">
    <property type="entry name" value="WH_DNA-bd_sf"/>
</dbReference>
<comment type="caution">
    <text evidence="14">The sequence shown here is derived from an EMBL/GenBank/DDBJ whole genome shotgun (WGS) entry which is preliminary data.</text>
</comment>
<keyword evidence="15" id="KW-1185">Reference proteome</keyword>
<organism evidence="14 15">
    <name type="scientific">Membranihabitans marinus</name>
    <dbReference type="NCBI Taxonomy" id="1227546"/>
    <lineage>
        <taxon>Bacteria</taxon>
        <taxon>Pseudomonadati</taxon>
        <taxon>Bacteroidota</taxon>
        <taxon>Saprospiria</taxon>
        <taxon>Saprospirales</taxon>
        <taxon>Saprospiraceae</taxon>
        <taxon>Membranihabitans</taxon>
    </lineage>
</organism>
<dbReference type="GO" id="GO:0045892">
    <property type="term" value="P:negative regulation of DNA-templated transcription"/>
    <property type="evidence" value="ECO:0007669"/>
    <property type="project" value="TreeGrafter"/>
</dbReference>
<feature type="binding site" evidence="12">
    <location>
        <position position="147"/>
    </location>
    <ligand>
        <name>Zn(2+)</name>
        <dbReference type="ChEBI" id="CHEBI:29105"/>
    </ligand>
</feature>
<keyword evidence="6" id="KW-0678">Repressor</keyword>
<dbReference type="InterPro" id="IPR002481">
    <property type="entry name" value="FUR"/>
</dbReference>
<proteinExistence type="inferred from homology"/>
<comment type="subunit">
    <text evidence="3">Homodimer.</text>
</comment>
<dbReference type="RefSeq" id="WP_222581430.1">
    <property type="nucleotide sequence ID" value="NZ_JAHVHU010000019.1"/>
</dbReference>
<dbReference type="Pfam" id="PF01475">
    <property type="entry name" value="FUR"/>
    <property type="match status" value="1"/>
</dbReference>
<dbReference type="GO" id="GO:1900376">
    <property type="term" value="P:regulation of secondary metabolite biosynthetic process"/>
    <property type="evidence" value="ECO:0007669"/>
    <property type="project" value="TreeGrafter"/>
</dbReference>
<dbReference type="PANTHER" id="PTHR33202">
    <property type="entry name" value="ZINC UPTAKE REGULATION PROTEIN"/>
    <property type="match status" value="1"/>
</dbReference>
<evidence type="ECO:0000256" key="4">
    <source>
        <dbReference type="ARBA" id="ARBA00020910"/>
    </source>
</evidence>
<keyword evidence="13" id="KW-0408">Iron</keyword>
<dbReference type="CDD" id="cd07153">
    <property type="entry name" value="Fur_like"/>
    <property type="match status" value="1"/>
</dbReference>
<dbReference type="InterPro" id="IPR043135">
    <property type="entry name" value="Fur_C"/>
</dbReference>
<dbReference type="InterPro" id="IPR036388">
    <property type="entry name" value="WH-like_DNA-bd_sf"/>
</dbReference>
<evidence type="ECO:0000256" key="6">
    <source>
        <dbReference type="ARBA" id="ARBA00022491"/>
    </source>
</evidence>
<evidence type="ECO:0000313" key="15">
    <source>
        <dbReference type="Proteomes" id="UP000753961"/>
    </source>
</evidence>
<keyword evidence="7 12" id="KW-0479">Metal-binding</keyword>
<accession>A0A953LBL5</accession>
<feature type="binding site" evidence="13">
    <location>
        <position position="103"/>
    </location>
    <ligand>
        <name>Fe cation</name>
        <dbReference type="ChEBI" id="CHEBI:24875"/>
    </ligand>
</feature>
<evidence type="ECO:0000256" key="5">
    <source>
        <dbReference type="ARBA" id="ARBA00022490"/>
    </source>
</evidence>
<keyword evidence="11" id="KW-0804">Transcription</keyword>
<keyword evidence="8 12" id="KW-0862">Zinc</keyword>
<feature type="binding site" evidence="12">
    <location>
        <position position="151"/>
    </location>
    <ligand>
        <name>Zn(2+)</name>
        <dbReference type="ChEBI" id="CHEBI:29105"/>
    </ligand>
</feature>
<gene>
    <name evidence="14" type="ORF">KUV50_17190</name>
</gene>
<keyword evidence="10" id="KW-0238">DNA-binding</keyword>
<evidence type="ECO:0000313" key="14">
    <source>
        <dbReference type="EMBL" id="MBY5959893.1"/>
    </source>
</evidence>
<dbReference type="Gene3D" id="3.30.1490.190">
    <property type="match status" value="1"/>
</dbReference>
<feature type="binding site" evidence="12">
    <location>
        <position position="107"/>
    </location>
    <ligand>
        <name>Zn(2+)</name>
        <dbReference type="ChEBI" id="CHEBI:29105"/>
    </ligand>
</feature>
<evidence type="ECO:0000256" key="9">
    <source>
        <dbReference type="ARBA" id="ARBA00023015"/>
    </source>
</evidence>
<dbReference type="EMBL" id="JAHVHU010000019">
    <property type="protein sequence ID" value="MBY5959893.1"/>
    <property type="molecule type" value="Genomic_DNA"/>
</dbReference>
<evidence type="ECO:0000256" key="12">
    <source>
        <dbReference type="PIRSR" id="PIRSR602481-1"/>
    </source>
</evidence>
<dbReference type="AlphaFoldDB" id="A0A953LBL5"/>
<dbReference type="SUPFAM" id="SSF46785">
    <property type="entry name" value="Winged helix' DNA-binding domain"/>
    <property type="match status" value="1"/>
</dbReference>
<evidence type="ECO:0000256" key="2">
    <source>
        <dbReference type="ARBA" id="ARBA00007957"/>
    </source>
</evidence>
<evidence type="ECO:0000256" key="13">
    <source>
        <dbReference type="PIRSR" id="PIRSR602481-2"/>
    </source>
</evidence>
<evidence type="ECO:0000256" key="10">
    <source>
        <dbReference type="ARBA" id="ARBA00023125"/>
    </source>
</evidence>
<comment type="cofactor">
    <cofactor evidence="12">
        <name>Zn(2+)</name>
        <dbReference type="ChEBI" id="CHEBI:29105"/>
    </cofactor>
    <text evidence="12">Binds 1 zinc ion per subunit.</text>
</comment>
<name>A0A953LBL5_9BACT</name>
<keyword evidence="5" id="KW-0963">Cytoplasm</keyword>
<dbReference type="GO" id="GO:0008270">
    <property type="term" value="F:zinc ion binding"/>
    <property type="evidence" value="ECO:0007669"/>
    <property type="project" value="TreeGrafter"/>
</dbReference>
<evidence type="ECO:0000256" key="1">
    <source>
        <dbReference type="ARBA" id="ARBA00004496"/>
    </source>
</evidence>
<evidence type="ECO:0000256" key="7">
    <source>
        <dbReference type="ARBA" id="ARBA00022723"/>
    </source>
</evidence>
<comment type="cofactor">
    <cofactor evidence="13">
        <name>Mn(2+)</name>
        <dbReference type="ChEBI" id="CHEBI:29035"/>
    </cofactor>
    <cofactor evidence="13">
        <name>Fe(2+)</name>
        <dbReference type="ChEBI" id="CHEBI:29033"/>
    </cofactor>
    <text evidence="13">Binds 1 Mn(2+) or Fe(2+) ion per subunit.</text>
</comment>
<dbReference type="Gene3D" id="1.10.10.10">
    <property type="entry name" value="Winged helix-like DNA-binding domain superfamily/Winged helix DNA-binding domain"/>
    <property type="match status" value="1"/>
</dbReference>